<evidence type="ECO:0000313" key="3">
    <source>
        <dbReference type="Proteomes" id="UP001162480"/>
    </source>
</evidence>
<keyword evidence="3" id="KW-1185">Reference proteome</keyword>
<feature type="transmembrane region" description="Helical" evidence="1">
    <location>
        <begin position="117"/>
        <end position="137"/>
    </location>
</feature>
<sequence length="180" mass="18771">MVFLVAAVVDVVLAAAAVEAKVIVVATVEVLAAVVSVIIVASEIAILAVLAAVVIRAVKLLVQVKLSYMQCICFCKFYNFSAIAGGSVGFVVSFVTVAVLFVAFVVGKDVSGGICDITHFIAVFTVVVALITFGVNVDDTVEIIVSALAAAVSNSVTGVYTPSLLQYYYTLIHIVLFTVC</sequence>
<name>A0AA36BBN5_OCTVU</name>
<keyword evidence="1" id="KW-0812">Transmembrane</keyword>
<evidence type="ECO:0000313" key="2">
    <source>
        <dbReference type="EMBL" id="CAI9731169.1"/>
    </source>
</evidence>
<organism evidence="2 3">
    <name type="scientific">Octopus vulgaris</name>
    <name type="common">Common octopus</name>
    <dbReference type="NCBI Taxonomy" id="6645"/>
    <lineage>
        <taxon>Eukaryota</taxon>
        <taxon>Metazoa</taxon>
        <taxon>Spiralia</taxon>
        <taxon>Lophotrochozoa</taxon>
        <taxon>Mollusca</taxon>
        <taxon>Cephalopoda</taxon>
        <taxon>Coleoidea</taxon>
        <taxon>Octopodiformes</taxon>
        <taxon>Octopoda</taxon>
        <taxon>Incirrata</taxon>
        <taxon>Octopodidae</taxon>
        <taxon>Octopus</taxon>
    </lineage>
</organism>
<proteinExistence type="predicted"/>
<dbReference type="EMBL" id="OX597825">
    <property type="protein sequence ID" value="CAI9731169.1"/>
    <property type="molecule type" value="Genomic_DNA"/>
</dbReference>
<feature type="transmembrane region" description="Helical" evidence="1">
    <location>
        <begin position="30"/>
        <end position="56"/>
    </location>
</feature>
<evidence type="ECO:0000256" key="1">
    <source>
        <dbReference type="SAM" id="Phobius"/>
    </source>
</evidence>
<feature type="transmembrane region" description="Helical" evidence="1">
    <location>
        <begin position="77"/>
        <end position="105"/>
    </location>
</feature>
<dbReference type="Proteomes" id="UP001162480">
    <property type="component" value="Chromosome 12"/>
</dbReference>
<protein>
    <submittedName>
        <fullName evidence="2">Uncharacterized protein</fullName>
    </submittedName>
</protein>
<accession>A0AA36BBN5</accession>
<dbReference type="AlphaFoldDB" id="A0AA36BBN5"/>
<gene>
    <name evidence="2" type="ORF">OCTVUL_1B020389</name>
</gene>
<keyword evidence="1" id="KW-1133">Transmembrane helix</keyword>
<reference evidence="2" key="1">
    <citation type="submission" date="2023-08" db="EMBL/GenBank/DDBJ databases">
        <authorList>
            <person name="Alioto T."/>
            <person name="Alioto T."/>
            <person name="Gomez Garrido J."/>
        </authorList>
    </citation>
    <scope>NUCLEOTIDE SEQUENCE</scope>
</reference>
<keyword evidence="1" id="KW-0472">Membrane</keyword>